<dbReference type="PANTHER" id="PTHR24349">
    <property type="entry name" value="SERINE/THREONINE-PROTEIN KINASE"/>
    <property type="match status" value="1"/>
</dbReference>
<keyword evidence="9" id="KW-1185">Reference proteome</keyword>
<dbReference type="SMART" id="SM00569">
    <property type="entry name" value="L27"/>
    <property type="match status" value="1"/>
</dbReference>
<evidence type="ECO:0000256" key="5">
    <source>
        <dbReference type="ARBA" id="ARBA00022777"/>
    </source>
</evidence>
<dbReference type="InterPro" id="IPR000719">
    <property type="entry name" value="Prot_kinase_dom"/>
</dbReference>
<feature type="domain" description="L27" evidence="7">
    <location>
        <begin position="138"/>
        <end position="193"/>
    </location>
</feature>
<dbReference type="Pfam" id="PF00069">
    <property type="entry name" value="Pkinase"/>
    <property type="match status" value="1"/>
</dbReference>
<dbReference type="SUPFAM" id="SSF56112">
    <property type="entry name" value="Protein kinase-like (PK-like)"/>
    <property type="match status" value="1"/>
</dbReference>
<dbReference type="Proteomes" id="UP000276133">
    <property type="component" value="Unassembled WGS sequence"/>
</dbReference>
<protein>
    <submittedName>
        <fullName evidence="8">Peripheral plasma membrane CASK isoform X2</fullName>
    </submittedName>
</protein>
<organism evidence="8 9">
    <name type="scientific">Brachionus plicatilis</name>
    <name type="common">Marine rotifer</name>
    <name type="synonym">Brachionus muelleri</name>
    <dbReference type="NCBI Taxonomy" id="10195"/>
    <lineage>
        <taxon>Eukaryota</taxon>
        <taxon>Metazoa</taxon>
        <taxon>Spiralia</taxon>
        <taxon>Gnathifera</taxon>
        <taxon>Rotifera</taxon>
        <taxon>Eurotatoria</taxon>
        <taxon>Monogononta</taxon>
        <taxon>Pseudotrocha</taxon>
        <taxon>Ploima</taxon>
        <taxon>Brachionidae</taxon>
        <taxon>Brachionus</taxon>
    </lineage>
</organism>
<dbReference type="EMBL" id="REGN01001495">
    <property type="protein sequence ID" value="RNA34345.1"/>
    <property type="molecule type" value="Genomic_DNA"/>
</dbReference>
<accession>A0A3M7SF92</accession>
<dbReference type="Gene3D" id="6.10.140.620">
    <property type="match status" value="1"/>
</dbReference>
<dbReference type="GO" id="GO:0005524">
    <property type="term" value="F:ATP binding"/>
    <property type="evidence" value="ECO:0007669"/>
    <property type="project" value="UniProtKB-KW"/>
</dbReference>
<dbReference type="InterPro" id="IPR011009">
    <property type="entry name" value="Kinase-like_dom_sf"/>
</dbReference>
<sequence length="223" mass="25961">MSAFNNINLIYKKALLISLMRKKQWESISDSAKDLVKKMLTLDPGSRITAEQALNHPWISERDKYASKKHLMQTVEEIKKFNARRRLKGIILSSVSSAKWQRPIVRDNFGSEAFVDEEENEDSVEQKLDRLFLEDQASSIAVSNVLDSLEELQYLTDYFESECSFVDAVYEDNRLNSLLELYDKINSANLKPQRYNNDLYIKAREVASFILIKRQLNIEIKKN</sequence>
<dbReference type="Gene3D" id="1.10.510.10">
    <property type="entry name" value="Transferase(Phosphotransferase) domain 1"/>
    <property type="match status" value="1"/>
</dbReference>
<evidence type="ECO:0000256" key="6">
    <source>
        <dbReference type="ARBA" id="ARBA00022840"/>
    </source>
</evidence>
<dbReference type="OrthoDB" id="8764769at2759"/>
<gene>
    <name evidence="8" type="ORF">BpHYR1_028615</name>
</gene>
<dbReference type="SUPFAM" id="SSF101288">
    <property type="entry name" value="L27 domain"/>
    <property type="match status" value="1"/>
</dbReference>
<dbReference type="PROSITE" id="PS51022">
    <property type="entry name" value="L27"/>
    <property type="match status" value="1"/>
</dbReference>
<evidence type="ECO:0000259" key="7">
    <source>
        <dbReference type="PROSITE" id="PS51022"/>
    </source>
</evidence>
<name>A0A3M7SF92_BRAPC</name>
<proteinExistence type="inferred from homology"/>
<keyword evidence="2" id="KW-0723">Serine/threonine-protein kinase</keyword>
<evidence type="ECO:0000256" key="4">
    <source>
        <dbReference type="ARBA" id="ARBA00022741"/>
    </source>
</evidence>
<dbReference type="InterPro" id="IPR004172">
    <property type="entry name" value="L27_dom"/>
</dbReference>
<dbReference type="GO" id="GO:0004674">
    <property type="term" value="F:protein serine/threonine kinase activity"/>
    <property type="evidence" value="ECO:0007669"/>
    <property type="project" value="UniProtKB-KW"/>
</dbReference>
<keyword evidence="6" id="KW-0067">ATP-binding</keyword>
<dbReference type="InterPro" id="IPR050205">
    <property type="entry name" value="CDPK_Ser/Thr_kinases"/>
</dbReference>
<evidence type="ECO:0000313" key="8">
    <source>
        <dbReference type="EMBL" id="RNA34345.1"/>
    </source>
</evidence>
<keyword evidence="5" id="KW-0418">Kinase</keyword>
<dbReference type="Gene3D" id="1.10.287.650">
    <property type="entry name" value="L27 domain"/>
    <property type="match status" value="1"/>
</dbReference>
<dbReference type="AlphaFoldDB" id="A0A3M7SF92"/>
<comment type="caution">
    <text evidence="8">The sequence shown here is derived from an EMBL/GenBank/DDBJ whole genome shotgun (WGS) entry which is preliminary data.</text>
</comment>
<evidence type="ECO:0000256" key="1">
    <source>
        <dbReference type="ARBA" id="ARBA00006692"/>
    </source>
</evidence>
<dbReference type="InterPro" id="IPR036892">
    <property type="entry name" value="L27_dom_sf"/>
</dbReference>
<comment type="similarity">
    <text evidence="1">Belongs to the protein kinase superfamily. CAMK Ser/Thr protein kinase family.</text>
</comment>
<evidence type="ECO:0000313" key="9">
    <source>
        <dbReference type="Proteomes" id="UP000276133"/>
    </source>
</evidence>
<keyword evidence="3" id="KW-0808">Transferase</keyword>
<reference evidence="8 9" key="1">
    <citation type="journal article" date="2018" name="Sci. Rep.">
        <title>Genomic signatures of local adaptation to the degree of environmental predictability in rotifers.</title>
        <authorList>
            <person name="Franch-Gras L."/>
            <person name="Hahn C."/>
            <person name="Garcia-Roger E.M."/>
            <person name="Carmona M.J."/>
            <person name="Serra M."/>
            <person name="Gomez A."/>
        </authorList>
    </citation>
    <scope>NUCLEOTIDE SEQUENCE [LARGE SCALE GENOMIC DNA]</scope>
    <source>
        <strain evidence="8">HYR1</strain>
    </source>
</reference>
<evidence type="ECO:0000256" key="2">
    <source>
        <dbReference type="ARBA" id="ARBA00022527"/>
    </source>
</evidence>
<evidence type="ECO:0000256" key="3">
    <source>
        <dbReference type="ARBA" id="ARBA00022679"/>
    </source>
</evidence>
<keyword evidence="4" id="KW-0547">Nucleotide-binding</keyword>
<dbReference type="STRING" id="10195.A0A3M7SF92"/>